<sequence length="268" mass="29369">MFEEIARRRMTPGAGEWASWFPPGMPGLGAMPDHMRFARTGRWWADRPSEPRAAALTCAGYTLMGGDPHAVPPEALAPLAYGYFAVPDRFLPLLGEAFERIVPWERMLWVRRDNVPATRPVTGMKVTVRRMTGADAAAVHGLGPELSWIAGTWDGPRRLAASGRCWGAFHDGRLLSLACTYFRGSLYEDIAVATRPEERGRGLAAACVRGLCADITARGTLPTWTCSRHNEPSRRLAATAGFRLYREYVHYAVGASAVRTGRQAAALA</sequence>
<accession>A0A7W8F317</accession>
<protein>
    <submittedName>
        <fullName evidence="2">GNAT superfamily N-acetyltransferase</fullName>
    </submittedName>
</protein>
<evidence type="ECO:0000313" key="3">
    <source>
        <dbReference type="Proteomes" id="UP000528608"/>
    </source>
</evidence>
<dbReference type="RefSeq" id="WP_244927113.1">
    <property type="nucleotide sequence ID" value="NZ_JACHJF010000007.1"/>
</dbReference>
<name>A0A7W8F317_STREU</name>
<keyword evidence="2" id="KW-0808">Transferase</keyword>
<dbReference type="GO" id="GO:0016747">
    <property type="term" value="F:acyltransferase activity, transferring groups other than amino-acyl groups"/>
    <property type="evidence" value="ECO:0007669"/>
    <property type="project" value="InterPro"/>
</dbReference>
<dbReference type="InterPro" id="IPR000182">
    <property type="entry name" value="GNAT_dom"/>
</dbReference>
<gene>
    <name evidence="2" type="ORF">FHS36_002823</name>
</gene>
<dbReference type="Proteomes" id="UP000528608">
    <property type="component" value="Unassembled WGS sequence"/>
</dbReference>
<evidence type="ECO:0000313" key="2">
    <source>
        <dbReference type="EMBL" id="MBB5119390.1"/>
    </source>
</evidence>
<organism evidence="2 3">
    <name type="scientific">Streptomyces eurocidicus</name>
    <name type="common">Streptoverticillium eurocidicus</name>
    <dbReference type="NCBI Taxonomy" id="66423"/>
    <lineage>
        <taxon>Bacteria</taxon>
        <taxon>Bacillati</taxon>
        <taxon>Actinomycetota</taxon>
        <taxon>Actinomycetes</taxon>
        <taxon>Kitasatosporales</taxon>
        <taxon>Streptomycetaceae</taxon>
        <taxon>Streptomyces</taxon>
    </lineage>
</organism>
<evidence type="ECO:0000259" key="1">
    <source>
        <dbReference type="PROSITE" id="PS51186"/>
    </source>
</evidence>
<feature type="domain" description="N-acetyltransferase" evidence="1">
    <location>
        <begin position="126"/>
        <end position="265"/>
    </location>
</feature>
<dbReference type="InterPro" id="IPR016181">
    <property type="entry name" value="Acyl_CoA_acyltransferase"/>
</dbReference>
<dbReference type="Pfam" id="PF12746">
    <property type="entry name" value="GNAT_acetyltran"/>
    <property type="match status" value="1"/>
</dbReference>
<reference evidence="2 3" key="1">
    <citation type="submission" date="2020-08" db="EMBL/GenBank/DDBJ databases">
        <title>Genomic Encyclopedia of Type Strains, Phase III (KMG-III): the genomes of soil and plant-associated and newly described type strains.</title>
        <authorList>
            <person name="Whitman W."/>
        </authorList>
    </citation>
    <scope>NUCLEOTIDE SEQUENCE [LARGE SCALE GENOMIC DNA]</scope>
    <source>
        <strain evidence="2 3">CECT 3259</strain>
    </source>
</reference>
<comment type="caution">
    <text evidence="2">The sequence shown here is derived from an EMBL/GenBank/DDBJ whole genome shotgun (WGS) entry which is preliminary data.</text>
</comment>
<dbReference type="AlphaFoldDB" id="A0A7W8F317"/>
<dbReference type="EMBL" id="JACHJF010000007">
    <property type="protein sequence ID" value="MBB5119390.1"/>
    <property type="molecule type" value="Genomic_DNA"/>
</dbReference>
<dbReference type="Gene3D" id="3.40.630.30">
    <property type="match status" value="1"/>
</dbReference>
<proteinExistence type="predicted"/>
<dbReference type="PROSITE" id="PS51186">
    <property type="entry name" value="GNAT"/>
    <property type="match status" value="1"/>
</dbReference>
<dbReference type="SUPFAM" id="SSF55729">
    <property type="entry name" value="Acyl-CoA N-acyltransferases (Nat)"/>
    <property type="match status" value="1"/>
</dbReference>
<dbReference type="InterPro" id="IPR027365">
    <property type="entry name" value="GNAT_acetyltra_YdfB-like"/>
</dbReference>